<evidence type="ECO:0000259" key="6">
    <source>
        <dbReference type="Pfam" id="PF00924"/>
    </source>
</evidence>
<keyword evidence="3 5" id="KW-1133">Transmembrane helix</keyword>
<comment type="caution">
    <text evidence="7">The sequence shown here is derived from an EMBL/GenBank/DDBJ whole genome shotgun (WGS) entry which is preliminary data.</text>
</comment>
<dbReference type="GO" id="GO:0016020">
    <property type="term" value="C:membrane"/>
    <property type="evidence" value="ECO:0007669"/>
    <property type="project" value="UniProtKB-SubCell"/>
</dbReference>
<evidence type="ECO:0000256" key="5">
    <source>
        <dbReference type="SAM" id="Phobius"/>
    </source>
</evidence>
<gene>
    <name evidence="7" type="ORF">ETSY2_05195</name>
</gene>
<comment type="subcellular location">
    <subcellularLocation>
        <location evidence="1">Membrane</location>
    </subcellularLocation>
</comment>
<dbReference type="InterPro" id="IPR010920">
    <property type="entry name" value="LSM_dom_sf"/>
</dbReference>
<dbReference type="HOGENOM" id="CLU_1228080_0_0_7"/>
<keyword evidence="8" id="KW-1185">Reference proteome</keyword>
<feature type="domain" description="Mechanosensitive ion channel MscS" evidence="6">
    <location>
        <begin position="163"/>
        <end position="208"/>
    </location>
</feature>
<keyword evidence="2 5" id="KW-0812">Transmembrane</keyword>
<evidence type="ECO:0000313" key="8">
    <source>
        <dbReference type="Proteomes" id="UP000019140"/>
    </source>
</evidence>
<dbReference type="PANTHER" id="PTHR30566">
    <property type="entry name" value="YNAI-RELATED MECHANOSENSITIVE ION CHANNEL"/>
    <property type="match status" value="1"/>
</dbReference>
<dbReference type="AlphaFoldDB" id="W4MDQ8"/>
<protein>
    <recommendedName>
        <fullName evidence="6">Mechanosensitive ion channel MscS domain-containing protein</fullName>
    </recommendedName>
</protein>
<evidence type="ECO:0000256" key="2">
    <source>
        <dbReference type="ARBA" id="ARBA00022692"/>
    </source>
</evidence>
<dbReference type="Pfam" id="PF00924">
    <property type="entry name" value="MS_channel_2nd"/>
    <property type="match status" value="1"/>
</dbReference>
<name>W4MDQ8_9BACT</name>
<feature type="transmembrane region" description="Helical" evidence="5">
    <location>
        <begin position="107"/>
        <end position="130"/>
    </location>
</feature>
<dbReference type="InterPro" id="IPR006685">
    <property type="entry name" value="MscS_channel_2nd"/>
</dbReference>
<sequence length="225" mass="25028">MEASFLKQEIFLWGLGLVLGMPILILVLGEWSERLARRGNPLAQGLRQIRHVVLPVLVVLLVLRHLVGVTDAAAWLQSLETLLWLTVAYAGLTLLRNTSTFSDLYPTAWVSGVPGLFFVLVRTVMIFWVLAYILAGVWGIELGRYATSLGFAGMAVAFALQEPLSNLVSGFLLLADRPFQVGDWCQIDGRWVLVQQTGWRTTRFESYEDGYRGGAKWGSGKSGYH</sequence>
<accession>W4MDQ8</accession>
<dbReference type="GO" id="GO:0008381">
    <property type="term" value="F:mechanosensitive monoatomic ion channel activity"/>
    <property type="evidence" value="ECO:0007669"/>
    <property type="project" value="UniProtKB-ARBA"/>
</dbReference>
<dbReference type="Gene3D" id="1.10.287.1260">
    <property type="match status" value="1"/>
</dbReference>
<evidence type="ECO:0000256" key="4">
    <source>
        <dbReference type="ARBA" id="ARBA00023136"/>
    </source>
</evidence>
<dbReference type="Gene3D" id="2.30.30.60">
    <property type="match status" value="1"/>
</dbReference>
<dbReference type="Proteomes" id="UP000019140">
    <property type="component" value="Unassembled WGS sequence"/>
</dbReference>
<dbReference type="InterPro" id="IPR023408">
    <property type="entry name" value="MscS_beta-dom_sf"/>
</dbReference>
<evidence type="ECO:0000256" key="1">
    <source>
        <dbReference type="ARBA" id="ARBA00004370"/>
    </source>
</evidence>
<reference evidence="7 8" key="1">
    <citation type="journal article" date="2014" name="Nature">
        <title>An environmental bacterial taxon with a large and distinct metabolic repertoire.</title>
        <authorList>
            <person name="Wilson M.C."/>
            <person name="Mori T."/>
            <person name="Ruckert C."/>
            <person name="Uria A.R."/>
            <person name="Helf M.J."/>
            <person name="Takada K."/>
            <person name="Gernert C."/>
            <person name="Steffens U.A."/>
            <person name="Heycke N."/>
            <person name="Schmitt S."/>
            <person name="Rinke C."/>
            <person name="Helfrich E.J."/>
            <person name="Brachmann A.O."/>
            <person name="Gurgui C."/>
            <person name="Wakimoto T."/>
            <person name="Kracht M."/>
            <person name="Crusemann M."/>
            <person name="Hentschel U."/>
            <person name="Abe I."/>
            <person name="Matsunaga S."/>
            <person name="Kalinowski J."/>
            <person name="Takeyama H."/>
            <person name="Piel J."/>
        </authorList>
    </citation>
    <scope>NUCLEOTIDE SEQUENCE [LARGE SCALE GENOMIC DNA]</scope>
    <source>
        <strain evidence="8">TSY2</strain>
    </source>
</reference>
<dbReference type="SUPFAM" id="SSF50182">
    <property type="entry name" value="Sm-like ribonucleoproteins"/>
    <property type="match status" value="1"/>
</dbReference>
<dbReference type="EMBL" id="AZHX01000212">
    <property type="protein sequence ID" value="ETX08479.1"/>
    <property type="molecule type" value="Genomic_DNA"/>
</dbReference>
<feature type="transmembrane region" description="Helical" evidence="5">
    <location>
        <begin position="12"/>
        <end position="31"/>
    </location>
</feature>
<evidence type="ECO:0000256" key="3">
    <source>
        <dbReference type="ARBA" id="ARBA00022989"/>
    </source>
</evidence>
<evidence type="ECO:0000313" key="7">
    <source>
        <dbReference type="EMBL" id="ETX08479.1"/>
    </source>
</evidence>
<organism evidence="7 8">
    <name type="scientific">Candidatus Entotheonella gemina</name>
    <dbReference type="NCBI Taxonomy" id="1429439"/>
    <lineage>
        <taxon>Bacteria</taxon>
        <taxon>Pseudomonadati</taxon>
        <taxon>Nitrospinota/Tectimicrobiota group</taxon>
        <taxon>Candidatus Tectimicrobiota</taxon>
        <taxon>Candidatus Entotheonellia</taxon>
        <taxon>Candidatus Entotheonellales</taxon>
        <taxon>Candidatus Entotheonellaceae</taxon>
        <taxon>Candidatus Entotheonella</taxon>
    </lineage>
</organism>
<dbReference type="PANTHER" id="PTHR30566:SF5">
    <property type="entry name" value="MECHANOSENSITIVE ION CHANNEL PROTEIN 1, MITOCHONDRIAL-RELATED"/>
    <property type="match status" value="1"/>
</dbReference>
<feature type="transmembrane region" description="Helical" evidence="5">
    <location>
        <begin position="52"/>
        <end position="69"/>
    </location>
</feature>
<proteinExistence type="predicted"/>
<keyword evidence="4 5" id="KW-0472">Membrane</keyword>
<feature type="transmembrane region" description="Helical" evidence="5">
    <location>
        <begin position="75"/>
        <end position="95"/>
    </location>
</feature>